<keyword evidence="10" id="KW-0812">Transmembrane</keyword>
<dbReference type="PANTHER" id="PTHR21581">
    <property type="entry name" value="D-ALANYL-D-ALANINE CARBOXYPEPTIDASE"/>
    <property type="match status" value="1"/>
</dbReference>
<keyword evidence="12" id="KW-0645">Protease</keyword>
<dbReference type="Proteomes" id="UP000185124">
    <property type="component" value="Unassembled WGS sequence"/>
</dbReference>
<feature type="active site" evidence="7">
    <location>
        <position position="176"/>
    </location>
</feature>
<gene>
    <name evidence="12" type="ORF">SAMN04489832_0967</name>
</gene>
<dbReference type="AlphaFoldDB" id="A0A1N5UKT2"/>
<keyword evidence="10" id="KW-0472">Membrane</keyword>
<keyword evidence="13" id="KW-1185">Reference proteome</keyword>
<evidence type="ECO:0000256" key="10">
    <source>
        <dbReference type="SAM" id="Phobius"/>
    </source>
</evidence>
<dbReference type="PRINTS" id="PR00725">
    <property type="entry name" value="DADACBPTASE1"/>
</dbReference>
<dbReference type="GO" id="GO:0006508">
    <property type="term" value="P:proteolysis"/>
    <property type="evidence" value="ECO:0007669"/>
    <property type="project" value="InterPro"/>
</dbReference>
<keyword evidence="6" id="KW-0961">Cell wall biogenesis/degradation</keyword>
<keyword evidence="10" id="KW-1133">Transmembrane helix</keyword>
<protein>
    <submittedName>
        <fullName evidence="12">D-alanyl-D-alanine carboxypeptidase (Penicillin-binding protein 5/6)</fullName>
    </submittedName>
</protein>
<dbReference type="GO" id="GO:0009252">
    <property type="term" value="P:peptidoglycan biosynthetic process"/>
    <property type="evidence" value="ECO:0007669"/>
    <property type="project" value="UniProtKB-KW"/>
</dbReference>
<evidence type="ECO:0000256" key="3">
    <source>
        <dbReference type="ARBA" id="ARBA00022801"/>
    </source>
</evidence>
<sequence length="432" mass="44616">MVGPTESPTQDLGVLFPAPPSRRGGRRLPWALGGLLILLLLLGGGLYAVAPLRDPLPAPTVELTVPASMTIPGTAPRLPWPRTGQAMISVGGLGNLGAFGGSKPVPIASVTKVMTAYVILTEHPLAVGEQGPKLTVSAEQAAAYPAEKARGESLVEVRAGEVITERQALQAVLLPSANNMARILAAWDSGSVAAFVEKMNAVADDLGMSDTDYTDPSGLDPETVSTARDQVILASRAMALPAFAEIVKQKQATIPVAGTVQNYNELVGRNGVVGIKTGSTDEAGGCLVFAAVVTVGGRKLSVVGAVLGQPGANTPVQLDRVFAVTRSLLRSTAAALAVHTLVEAGEQVATVRGPLDTGSTIHATEKVEVVGWPGLRVRLDAQIPAVSSRIAAGAEHGQLTVAAGDGELVATALRTGAAMEPPTTWERIRRHR</sequence>
<keyword evidence="2" id="KW-0732">Signal</keyword>
<evidence type="ECO:0000256" key="2">
    <source>
        <dbReference type="ARBA" id="ARBA00022729"/>
    </source>
</evidence>
<feature type="domain" description="Peptidase S11 D-alanyl-D-alanine carboxypeptidase A N-terminal" evidence="11">
    <location>
        <begin position="104"/>
        <end position="294"/>
    </location>
</feature>
<proteinExistence type="inferred from homology"/>
<keyword evidence="5" id="KW-0573">Peptidoglycan synthesis</keyword>
<accession>A0A1N5UKT2</accession>
<evidence type="ECO:0000313" key="13">
    <source>
        <dbReference type="Proteomes" id="UP000185124"/>
    </source>
</evidence>
<dbReference type="SUPFAM" id="SSF56601">
    <property type="entry name" value="beta-lactamase/transpeptidase-like"/>
    <property type="match status" value="1"/>
</dbReference>
<dbReference type="STRING" id="709881.SAMN04489832_0967"/>
<feature type="active site" description="Proton acceptor" evidence="7">
    <location>
        <position position="112"/>
    </location>
</feature>
<dbReference type="InterPro" id="IPR018044">
    <property type="entry name" value="Peptidase_S11"/>
</dbReference>
<reference evidence="13" key="1">
    <citation type="submission" date="2016-12" db="EMBL/GenBank/DDBJ databases">
        <authorList>
            <person name="Varghese N."/>
            <person name="Submissions S."/>
        </authorList>
    </citation>
    <scope>NUCLEOTIDE SEQUENCE [LARGE SCALE GENOMIC DNA]</scope>
    <source>
        <strain evidence="13">DSM 45599</strain>
    </source>
</reference>
<keyword evidence="4" id="KW-0133">Cell shape</keyword>
<dbReference type="PANTHER" id="PTHR21581:SF33">
    <property type="entry name" value="D-ALANYL-D-ALANINE CARBOXYPEPTIDASE DACB"/>
    <property type="match status" value="1"/>
</dbReference>
<evidence type="ECO:0000256" key="5">
    <source>
        <dbReference type="ARBA" id="ARBA00022984"/>
    </source>
</evidence>
<dbReference type="GO" id="GO:0009002">
    <property type="term" value="F:serine-type D-Ala-D-Ala carboxypeptidase activity"/>
    <property type="evidence" value="ECO:0007669"/>
    <property type="project" value="InterPro"/>
</dbReference>
<organism evidence="12 13">
    <name type="scientific">Micromonospora cremea</name>
    <dbReference type="NCBI Taxonomy" id="709881"/>
    <lineage>
        <taxon>Bacteria</taxon>
        <taxon>Bacillati</taxon>
        <taxon>Actinomycetota</taxon>
        <taxon>Actinomycetes</taxon>
        <taxon>Micromonosporales</taxon>
        <taxon>Micromonosporaceae</taxon>
        <taxon>Micromonospora</taxon>
    </lineage>
</organism>
<evidence type="ECO:0000256" key="1">
    <source>
        <dbReference type="ARBA" id="ARBA00007164"/>
    </source>
</evidence>
<dbReference type="InterPro" id="IPR012338">
    <property type="entry name" value="Beta-lactam/transpept-like"/>
</dbReference>
<keyword evidence="3" id="KW-0378">Hydrolase</keyword>
<evidence type="ECO:0000256" key="6">
    <source>
        <dbReference type="ARBA" id="ARBA00023316"/>
    </source>
</evidence>
<feature type="transmembrane region" description="Helical" evidence="10">
    <location>
        <begin position="30"/>
        <end position="50"/>
    </location>
</feature>
<keyword evidence="12" id="KW-0121">Carboxypeptidase</keyword>
<evidence type="ECO:0000256" key="9">
    <source>
        <dbReference type="RuleBase" id="RU004016"/>
    </source>
</evidence>
<feature type="active site" description="Acyl-ester intermediate" evidence="7">
    <location>
        <position position="109"/>
    </location>
</feature>
<dbReference type="GO" id="GO:0071555">
    <property type="term" value="P:cell wall organization"/>
    <property type="evidence" value="ECO:0007669"/>
    <property type="project" value="UniProtKB-KW"/>
</dbReference>
<dbReference type="InterPro" id="IPR001967">
    <property type="entry name" value="Peptidase_S11_N"/>
</dbReference>
<feature type="binding site" evidence="8">
    <location>
        <position position="276"/>
    </location>
    <ligand>
        <name>substrate</name>
    </ligand>
</feature>
<name>A0A1N5UKT2_9ACTN</name>
<dbReference type="EMBL" id="FSQT01000001">
    <property type="protein sequence ID" value="SIM60828.1"/>
    <property type="molecule type" value="Genomic_DNA"/>
</dbReference>
<evidence type="ECO:0000256" key="4">
    <source>
        <dbReference type="ARBA" id="ARBA00022960"/>
    </source>
</evidence>
<evidence type="ECO:0000256" key="7">
    <source>
        <dbReference type="PIRSR" id="PIRSR618044-1"/>
    </source>
</evidence>
<dbReference type="Gene3D" id="3.40.710.10">
    <property type="entry name" value="DD-peptidase/beta-lactamase superfamily"/>
    <property type="match status" value="1"/>
</dbReference>
<evidence type="ECO:0000256" key="8">
    <source>
        <dbReference type="PIRSR" id="PIRSR618044-2"/>
    </source>
</evidence>
<dbReference type="Pfam" id="PF00768">
    <property type="entry name" value="Peptidase_S11"/>
    <property type="match status" value="1"/>
</dbReference>
<dbReference type="GO" id="GO:0008360">
    <property type="term" value="P:regulation of cell shape"/>
    <property type="evidence" value="ECO:0007669"/>
    <property type="project" value="UniProtKB-KW"/>
</dbReference>
<comment type="similarity">
    <text evidence="1 9">Belongs to the peptidase S11 family.</text>
</comment>
<evidence type="ECO:0000259" key="11">
    <source>
        <dbReference type="Pfam" id="PF00768"/>
    </source>
</evidence>
<evidence type="ECO:0000313" key="12">
    <source>
        <dbReference type="EMBL" id="SIM60828.1"/>
    </source>
</evidence>